<gene>
    <name evidence="1" type="ORF">EVJ58_g8560</name>
</gene>
<reference evidence="1 2" key="1">
    <citation type="submission" date="2019-01" db="EMBL/GenBank/DDBJ databases">
        <title>Genome sequencing of the rare red list fungi Fomitopsis rosea.</title>
        <authorList>
            <person name="Buettner E."/>
            <person name="Kellner H."/>
        </authorList>
    </citation>
    <scope>NUCLEOTIDE SEQUENCE [LARGE SCALE GENOMIC DNA]</scope>
    <source>
        <strain evidence="1 2">DSM 105464</strain>
    </source>
</reference>
<proteinExistence type="predicted"/>
<evidence type="ECO:0000313" key="2">
    <source>
        <dbReference type="Proteomes" id="UP000298390"/>
    </source>
</evidence>
<dbReference type="AlphaFoldDB" id="A0A4Y9XYR8"/>
<evidence type="ECO:0000313" key="1">
    <source>
        <dbReference type="EMBL" id="TFY54942.1"/>
    </source>
</evidence>
<name>A0A4Y9XYR8_9APHY</name>
<comment type="caution">
    <text evidence="1">The sequence shown here is derived from an EMBL/GenBank/DDBJ whole genome shotgun (WGS) entry which is preliminary data.</text>
</comment>
<organism evidence="1 2">
    <name type="scientific">Rhodofomes roseus</name>
    <dbReference type="NCBI Taxonomy" id="34475"/>
    <lineage>
        <taxon>Eukaryota</taxon>
        <taxon>Fungi</taxon>
        <taxon>Dikarya</taxon>
        <taxon>Basidiomycota</taxon>
        <taxon>Agaricomycotina</taxon>
        <taxon>Agaricomycetes</taxon>
        <taxon>Polyporales</taxon>
        <taxon>Rhodofomes</taxon>
    </lineage>
</organism>
<sequence length="231" mass="25288">INWMEWARDHGNTNVYGKAVVDAYFSAKTNEEIKAANEMALPEGYNNAIRALGQQVYALAKHCVVEGYKAKGVRLPAMYMAYLSKKAQNTDAKTAGEPVSRAGTATLNQNTSNSLIGTVFKHFETGRDTGFDRGGGNKEFDLVKTHLADYKACGAQSNSLTEDNMIALGNLVGWYVRVVPNVGNGEEPLWHVVDMHGSVRGIVPTLPAELPSIEYFGNLFIQPFNFVTIPL</sequence>
<protein>
    <submittedName>
        <fullName evidence="1">Uncharacterized protein</fullName>
    </submittedName>
</protein>
<feature type="non-terminal residue" evidence="1">
    <location>
        <position position="1"/>
    </location>
</feature>
<dbReference type="Proteomes" id="UP000298390">
    <property type="component" value="Unassembled WGS sequence"/>
</dbReference>
<dbReference type="STRING" id="34475.A0A4Y9XYR8"/>
<accession>A0A4Y9XYR8</accession>
<dbReference type="EMBL" id="SEKV01000642">
    <property type="protein sequence ID" value="TFY54942.1"/>
    <property type="molecule type" value="Genomic_DNA"/>
</dbReference>